<comment type="caution">
    <text evidence="3">The sequence shown here is derived from an EMBL/GenBank/DDBJ whole genome shotgun (WGS) entry which is preliminary data.</text>
</comment>
<dbReference type="EMBL" id="LFQU01000010">
    <property type="protein sequence ID" value="KOO68647.1"/>
    <property type="molecule type" value="Genomic_DNA"/>
</dbReference>
<dbReference type="Proteomes" id="UP000036951">
    <property type="component" value="Unassembled WGS sequence"/>
</dbReference>
<evidence type="ECO:0008006" key="5">
    <source>
        <dbReference type="Google" id="ProtNLM"/>
    </source>
</evidence>
<reference evidence="3 4" key="1">
    <citation type="submission" date="2015-06" db="EMBL/GenBank/DDBJ databases">
        <title>Prevotella sp. 109, sp. nov., a novel member of the family Prevotellaceae isolated from human faeces.</title>
        <authorList>
            <person name="Shkoporov A.N."/>
            <person name="Chaplin A.V."/>
            <person name="Kafarskaia L.I."/>
            <person name="Efimov B.A."/>
        </authorList>
    </citation>
    <scope>NUCLEOTIDE SEQUENCE [LARGE SCALE GENOMIC DNA]</scope>
    <source>
        <strain evidence="3 4">109</strain>
    </source>
</reference>
<feature type="region of interest" description="Disordered" evidence="2">
    <location>
        <begin position="381"/>
        <end position="408"/>
    </location>
</feature>
<dbReference type="RefSeq" id="WP_053398193.1">
    <property type="nucleotide sequence ID" value="NZ_LFQU01000010.1"/>
</dbReference>
<accession>A0A8E1URW5</accession>
<keyword evidence="1" id="KW-0175">Coiled coil</keyword>
<name>A0A8E1URW5_9BACT</name>
<evidence type="ECO:0000313" key="3">
    <source>
        <dbReference type="EMBL" id="KOO68647.1"/>
    </source>
</evidence>
<evidence type="ECO:0000256" key="2">
    <source>
        <dbReference type="SAM" id="MobiDB-lite"/>
    </source>
</evidence>
<dbReference type="InterPro" id="IPR011990">
    <property type="entry name" value="TPR-like_helical_dom_sf"/>
</dbReference>
<feature type="compositionally biased region" description="Gly residues" evidence="2">
    <location>
        <begin position="863"/>
        <end position="873"/>
    </location>
</feature>
<organism evidence="3 4">
    <name type="scientific">Xylanibacter rarus</name>
    <dbReference type="NCBI Taxonomy" id="1676614"/>
    <lineage>
        <taxon>Bacteria</taxon>
        <taxon>Pseudomonadati</taxon>
        <taxon>Bacteroidota</taxon>
        <taxon>Bacteroidia</taxon>
        <taxon>Bacteroidales</taxon>
        <taxon>Prevotellaceae</taxon>
        <taxon>Xylanibacter</taxon>
    </lineage>
</organism>
<evidence type="ECO:0000256" key="1">
    <source>
        <dbReference type="SAM" id="Coils"/>
    </source>
</evidence>
<feature type="region of interest" description="Disordered" evidence="2">
    <location>
        <begin position="778"/>
        <end position="873"/>
    </location>
</feature>
<dbReference type="OrthoDB" id="1083169at2"/>
<dbReference type="AlphaFoldDB" id="A0A8E1URW5"/>
<proteinExistence type="predicted"/>
<feature type="coiled-coil region" evidence="1">
    <location>
        <begin position="617"/>
        <end position="647"/>
    </location>
</feature>
<keyword evidence="4" id="KW-1185">Reference proteome</keyword>
<protein>
    <recommendedName>
        <fullName evidence="5">Tetratricopeptide repeat protein</fullName>
    </recommendedName>
</protein>
<dbReference type="SUPFAM" id="SSF48452">
    <property type="entry name" value="TPR-like"/>
    <property type="match status" value="1"/>
</dbReference>
<evidence type="ECO:0000313" key="4">
    <source>
        <dbReference type="Proteomes" id="UP000036951"/>
    </source>
</evidence>
<dbReference type="Gene3D" id="1.25.40.10">
    <property type="entry name" value="Tetratricopeptide repeat domain"/>
    <property type="match status" value="2"/>
</dbReference>
<sequence>MKVLTLYVDKWYITGAVCSDGVPRIVKPRSRDDRFWLYFYEDTVNDKVIYGKNNKPHFHNRENHYYGDVFSLIVYDENTFTIYNMKKTMADIFKFSGIIGELRDAVGAGDNQTVDVYLSFSKDVSYAARRVFINKVLEQENFTVKESAAHIEHLALEYAVRHKRLGDEGCYITLNACNENLVHSIYEYKEGLFNRRSEKSLDGFGTDLRGRAILESVVHSINRSEHFLQSMEDFEREYIRLAQYVDDWVVRLNNAKPGRPVKIPDVSLSANIDKKYSPVILKKDIDARTSVSVDNIIREIANSVKENDISGEDIKGIVFIGDTFTNTQFTEALKRRYILPESGYVFYNTEDLPNIVSVYTVMDCTQFSVAAKDMSAKGDAELKSTQMAKEEARRKEEAERQAKEREEKVLAERERKMRYENAMNEADDAYKKEDYVAMRDWADEALKNNPGDADATEKKEEALRLIAEQEMRQKQYADAIKKAQASLKEGRWQDALSQSEQALACMKDSAEAKRIQTEAKKQITLTGKIDTGLSRADLLMSQRQYAKALEELKAVAVLDKDNALVKEKTAEVQRLLDESLATVKTLRAAYDKTKAAGNMEEAINACRMLADADTGNQQQWLAEVESLKAEKEKAEAAERLWKELSDKAWDANFNEQWADTVKYATAALKIKEDGKLKTCLDKAKEKLRKQEAEQAYTGEINKVKGFIVDKRFDEAKHLLSSLEKQYPERKAELKELFRQIFKAESSESFFDTQETPEDDAVKKPVVVKGFTKDGAQKTKKPLDDDFFGNTQKVEKKTGNPTRKKPVGKPTETAKVTAAPDFFSEPLKSGNKGSGTVQKKPASTVKKAGRTGDDFFDSDTWSGKPGGKSGGFDF</sequence>
<gene>
    <name evidence="3" type="ORF">ACU52_06480</name>
</gene>